<dbReference type="AlphaFoldDB" id="A0A0F9HTI8"/>
<accession>A0A0F9HTI8</accession>
<dbReference type="EMBL" id="LAZR01021523">
    <property type="protein sequence ID" value="KKL85020.1"/>
    <property type="molecule type" value="Genomic_DNA"/>
</dbReference>
<gene>
    <name evidence="1" type="ORF">LCGC14_1958900</name>
</gene>
<sequence>MPEREGKLDVLKSMVQELIEIQDICARSRDWKTCSGTCSNSCLMFVLEKKKKDKLRDLLVNKDKR</sequence>
<comment type="caution">
    <text evidence="1">The sequence shown here is derived from an EMBL/GenBank/DDBJ whole genome shotgun (WGS) entry which is preliminary data.</text>
</comment>
<name>A0A0F9HTI8_9ZZZZ</name>
<evidence type="ECO:0000313" key="1">
    <source>
        <dbReference type="EMBL" id="KKL85020.1"/>
    </source>
</evidence>
<reference evidence="1" key="1">
    <citation type="journal article" date="2015" name="Nature">
        <title>Complex archaea that bridge the gap between prokaryotes and eukaryotes.</title>
        <authorList>
            <person name="Spang A."/>
            <person name="Saw J.H."/>
            <person name="Jorgensen S.L."/>
            <person name="Zaremba-Niedzwiedzka K."/>
            <person name="Martijn J."/>
            <person name="Lind A.E."/>
            <person name="van Eijk R."/>
            <person name="Schleper C."/>
            <person name="Guy L."/>
            <person name="Ettema T.J."/>
        </authorList>
    </citation>
    <scope>NUCLEOTIDE SEQUENCE</scope>
</reference>
<protein>
    <submittedName>
        <fullName evidence="1">Uncharacterized protein</fullName>
    </submittedName>
</protein>
<proteinExistence type="predicted"/>
<organism evidence="1">
    <name type="scientific">marine sediment metagenome</name>
    <dbReference type="NCBI Taxonomy" id="412755"/>
    <lineage>
        <taxon>unclassified sequences</taxon>
        <taxon>metagenomes</taxon>
        <taxon>ecological metagenomes</taxon>
    </lineage>
</organism>